<feature type="domain" description="DUF6311" evidence="2">
    <location>
        <begin position="20"/>
        <end position="423"/>
    </location>
</feature>
<feature type="transmembrane region" description="Helical" evidence="1">
    <location>
        <begin position="231"/>
        <end position="254"/>
    </location>
</feature>
<sequence length="829" mass="93535">MNIAAYLKTKNFIVFALAFLIVILTFHAAFGLSIIIPTNISWLMSVRHDWGQHYLGWAFYRNEPWTFPLGEMNAICYPSGTNVGYLDAIPLVAILMKPFSSLLPEDFQYLGFWMLTCYIMVAYYTIKIFNLYNAKTFYIIAGLVLMVANPVLLFRSMHPALCAQGFIVASIYYYLKPATLQNVKSLNKYQVILVALSALITPYLCFMIMGFNFILPIKHYFYDKLLTKKQAFAYPLVSCAIVIILWVIVGMIKIGAQANLEVGESYGLYALNLNSLINSGGFSFIMPQMPWFSWHQYEGYMYLGVGIMVLIAISVIYLLLGKNYKARLLKHKYLLPLFILALCFALFAITNKISYSDHLLLEFKIPKIIRKLGGVFRACGRFFWIAYYLIYLFVILVFTKSKLKDAIKMPVLAFICILQMYDITPLFKARNLEYGKYDSPLTEDSWNKVLPSFKKMITYPPFNNHLLTGMDYQDLCFVAINNHKAISCGYSAREDYSANAVYTDSLNKAIASGQLRDDELYITTPKHLDAFSNMLHNKYLNLQYLDGYYILYTNKNKVALVQNKVALQKRDSVMSGYNETRFIKTISNPVFASSKIQYNIEDLSVKGTAIAVKGWAFENNTAGNKGDSVFVALASAGKIDIVSTKQLPRADIATAFKKPTDNVGFAAVIYSANHIKNNAMVCIAVKNAAGSWTYTQVNTLSNLTGTAPVKLNKLPATSHQIGVIDELDDQKSDVLVRGWTFFDDRSDKNTRVEVVFIGKAGNFAVAASRTVRSDVASAYPKFDYNNSGYNVRVNKKDLPAGTYTLGVLIRDTKTKEESMLTLDKTVTIK</sequence>
<feature type="transmembrane region" description="Helical" evidence="1">
    <location>
        <begin position="191"/>
        <end position="211"/>
    </location>
</feature>
<dbReference type="AlphaFoldDB" id="A0A0A2MMM6"/>
<feature type="transmembrane region" description="Helical" evidence="1">
    <location>
        <begin position="299"/>
        <end position="321"/>
    </location>
</feature>
<dbReference type="InterPro" id="IPR058671">
    <property type="entry name" value="DUF6311_C"/>
</dbReference>
<evidence type="ECO:0000256" key="1">
    <source>
        <dbReference type="SAM" id="Phobius"/>
    </source>
</evidence>
<dbReference type="Pfam" id="PF19830">
    <property type="entry name" value="DUF6311"/>
    <property type="match status" value="1"/>
</dbReference>
<dbReference type="InterPro" id="IPR046278">
    <property type="entry name" value="DUF6311"/>
</dbReference>
<dbReference type="eggNOG" id="COG1287">
    <property type="taxonomic scope" value="Bacteria"/>
</dbReference>
<dbReference type="EMBL" id="JRLY01000008">
    <property type="protein sequence ID" value="KGO92703.1"/>
    <property type="molecule type" value="Genomic_DNA"/>
</dbReference>
<feature type="transmembrane region" description="Helical" evidence="1">
    <location>
        <begin position="158"/>
        <end position="175"/>
    </location>
</feature>
<feature type="transmembrane region" description="Helical" evidence="1">
    <location>
        <begin position="136"/>
        <end position="152"/>
    </location>
</feature>
<protein>
    <recommendedName>
        <fullName evidence="6">Glycosyltransferase RgtA/B/C/D-like domain-containing protein</fullName>
    </recommendedName>
</protein>
<feature type="transmembrane region" description="Helical" evidence="1">
    <location>
        <begin position="333"/>
        <end position="355"/>
    </location>
</feature>
<evidence type="ECO:0000313" key="5">
    <source>
        <dbReference type="Proteomes" id="UP000030111"/>
    </source>
</evidence>
<reference evidence="4 5" key="1">
    <citation type="submission" date="2013-09" db="EMBL/GenBank/DDBJ databases">
        <authorList>
            <person name="Zeng Z."/>
            <person name="Chen C."/>
        </authorList>
    </citation>
    <scope>NUCLEOTIDE SEQUENCE [LARGE SCALE GENOMIC DNA]</scope>
    <source>
        <strain evidence="4 5">WB 4.1-42</strain>
    </source>
</reference>
<dbReference type="RefSeq" id="WP_026992786.1">
    <property type="nucleotide sequence ID" value="NZ_JRLY01000008.1"/>
</dbReference>
<feature type="transmembrane region" description="Helical" evidence="1">
    <location>
        <begin position="266"/>
        <end position="287"/>
    </location>
</feature>
<evidence type="ECO:0008006" key="6">
    <source>
        <dbReference type="Google" id="ProtNLM"/>
    </source>
</evidence>
<feature type="transmembrane region" description="Helical" evidence="1">
    <location>
        <begin position="12"/>
        <end position="36"/>
    </location>
</feature>
<comment type="caution">
    <text evidence="4">The sequence shown here is derived from an EMBL/GenBank/DDBJ whole genome shotgun (WGS) entry which is preliminary data.</text>
</comment>
<feature type="transmembrane region" description="Helical" evidence="1">
    <location>
        <begin position="410"/>
        <end position="427"/>
    </location>
</feature>
<evidence type="ECO:0000259" key="2">
    <source>
        <dbReference type="Pfam" id="PF19830"/>
    </source>
</evidence>
<dbReference type="Proteomes" id="UP000030111">
    <property type="component" value="Unassembled WGS sequence"/>
</dbReference>
<feature type="transmembrane region" description="Helical" evidence="1">
    <location>
        <begin position="107"/>
        <end position="124"/>
    </location>
</feature>
<evidence type="ECO:0000259" key="3">
    <source>
        <dbReference type="Pfam" id="PF25853"/>
    </source>
</evidence>
<feature type="domain" description="DUF6311" evidence="3">
    <location>
        <begin position="446"/>
        <end position="552"/>
    </location>
</feature>
<organism evidence="4 5">
    <name type="scientific">Flavobacterium subsaxonicum WB 4.1-42 = DSM 21790</name>
    <dbReference type="NCBI Taxonomy" id="1121898"/>
    <lineage>
        <taxon>Bacteria</taxon>
        <taxon>Pseudomonadati</taxon>
        <taxon>Bacteroidota</taxon>
        <taxon>Flavobacteriia</taxon>
        <taxon>Flavobacteriales</taxon>
        <taxon>Flavobacteriaceae</taxon>
        <taxon>Flavobacterium</taxon>
    </lineage>
</organism>
<gene>
    <name evidence="4" type="ORF">Q766_11325</name>
</gene>
<dbReference type="STRING" id="1121898.GCA_000422725_02430"/>
<keyword evidence="1" id="KW-0472">Membrane</keyword>
<keyword evidence="1" id="KW-0812">Transmembrane</keyword>
<evidence type="ECO:0000313" key="4">
    <source>
        <dbReference type="EMBL" id="KGO92703.1"/>
    </source>
</evidence>
<name>A0A0A2MMM6_9FLAO</name>
<dbReference type="OrthoDB" id="1814621at2"/>
<keyword evidence="1" id="KW-1133">Transmembrane helix</keyword>
<feature type="transmembrane region" description="Helical" evidence="1">
    <location>
        <begin position="375"/>
        <end position="398"/>
    </location>
</feature>
<accession>A0A0A2MMM6</accession>
<keyword evidence="5" id="KW-1185">Reference proteome</keyword>
<proteinExistence type="predicted"/>
<dbReference type="Pfam" id="PF25853">
    <property type="entry name" value="DUF6311_C"/>
    <property type="match status" value="1"/>
</dbReference>